<comment type="caution">
    <text evidence="1">The sequence shown here is derived from an EMBL/GenBank/DDBJ whole genome shotgun (WGS) entry which is preliminary data.</text>
</comment>
<organism evidence="1 3">
    <name type="scientific">Adineta steineri</name>
    <dbReference type="NCBI Taxonomy" id="433720"/>
    <lineage>
        <taxon>Eukaryota</taxon>
        <taxon>Metazoa</taxon>
        <taxon>Spiralia</taxon>
        <taxon>Gnathifera</taxon>
        <taxon>Rotifera</taxon>
        <taxon>Eurotatoria</taxon>
        <taxon>Bdelloidea</taxon>
        <taxon>Adinetida</taxon>
        <taxon>Adinetidae</taxon>
        <taxon>Adineta</taxon>
    </lineage>
</organism>
<gene>
    <name evidence="2" type="ORF">BJG266_LOCUS28125</name>
    <name evidence="1" type="ORF">QVE165_LOCUS25252</name>
</gene>
<sequence length="212" mass="23241">MIAPVFITSALISQLFLGFFSASTGFDSVGRRFLFTLTNQSPYRFALINSDQWYGNLDAPLNFLEAGNTTHMGVLQIRGFKTPIAATGVTYSLCFRVDDKSGKDTGSRLNVYLQVGFNANNYYGWTFRDAGNCDAARSWYGSTGFNRGKVGCVDGVLNKGGTHSLSASCKNMTIEMFTDNQSFSTPTLTIKHGAFLLKDAITANVTENERHT</sequence>
<name>A0A814VQN7_9BILA</name>
<reference evidence="1" key="1">
    <citation type="submission" date="2021-02" db="EMBL/GenBank/DDBJ databases">
        <authorList>
            <person name="Nowell W R."/>
        </authorList>
    </citation>
    <scope>NUCLEOTIDE SEQUENCE</scope>
</reference>
<evidence type="ECO:0000313" key="3">
    <source>
        <dbReference type="Proteomes" id="UP000663832"/>
    </source>
</evidence>
<keyword evidence="3" id="KW-1185">Reference proteome</keyword>
<dbReference type="Proteomes" id="UP000663877">
    <property type="component" value="Unassembled WGS sequence"/>
</dbReference>
<dbReference type="AlphaFoldDB" id="A0A814VQN7"/>
<dbReference type="EMBL" id="CAJNOM010000181">
    <property type="protein sequence ID" value="CAF1191027.1"/>
    <property type="molecule type" value="Genomic_DNA"/>
</dbReference>
<evidence type="ECO:0000313" key="2">
    <source>
        <dbReference type="EMBL" id="CAF1223689.1"/>
    </source>
</evidence>
<proteinExistence type="predicted"/>
<dbReference type="OrthoDB" id="10485108at2759"/>
<accession>A0A814VQN7</accession>
<evidence type="ECO:0000313" key="1">
    <source>
        <dbReference type="EMBL" id="CAF1191027.1"/>
    </source>
</evidence>
<protein>
    <submittedName>
        <fullName evidence="1">Uncharacterized protein</fullName>
    </submittedName>
</protein>
<dbReference type="Proteomes" id="UP000663832">
    <property type="component" value="Unassembled WGS sequence"/>
</dbReference>
<dbReference type="EMBL" id="CAJNOI010000279">
    <property type="protein sequence ID" value="CAF1223689.1"/>
    <property type="molecule type" value="Genomic_DNA"/>
</dbReference>